<name>A0A8J2R6B3_9NEOP</name>
<dbReference type="OrthoDB" id="10035396at2759"/>
<evidence type="ECO:0000256" key="1">
    <source>
        <dbReference type="SAM" id="MobiDB-lite"/>
    </source>
</evidence>
<organism evidence="2 3">
    <name type="scientific">Danaus chrysippus</name>
    <name type="common">African queen</name>
    <dbReference type="NCBI Taxonomy" id="151541"/>
    <lineage>
        <taxon>Eukaryota</taxon>
        <taxon>Metazoa</taxon>
        <taxon>Ecdysozoa</taxon>
        <taxon>Arthropoda</taxon>
        <taxon>Hexapoda</taxon>
        <taxon>Insecta</taxon>
        <taxon>Pterygota</taxon>
        <taxon>Neoptera</taxon>
        <taxon>Endopterygota</taxon>
        <taxon>Lepidoptera</taxon>
        <taxon>Glossata</taxon>
        <taxon>Ditrysia</taxon>
        <taxon>Papilionoidea</taxon>
        <taxon>Nymphalidae</taxon>
        <taxon>Danainae</taxon>
        <taxon>Danaini</taxon>
        <taxon>Danaina</taxon>
        <taxon>Danaus</taxon>
        <taxon>Anosia</taxon>
    </lineage>
</organism>
<evidence type="ECO:0000313" key="2">
    <source>
        <dbReference type="EMBL" id="CAG9583364.1"/>
    </source>
</evidence>
<comment type="caution">
    <text evidence="2">The sequence shown here is derived from an EMBL/GenBank/DDBJ whole genome shotgun (WGS) entry which is preliminary data.</text>
</comment>
<keyword evidence="3" id="KW-1185">Reference proteome</keyword>
<feature type="region of interest" description="Disordered" evidence="1">
    <location>
        <begin position="29"/>
        <end position="48"/>
    </location>
</feature>
<dbReference type="AlphaFoldDB" id="A0A8J2R6B3"/>
<proteinExistence type="predicted"/>
<dbReference type="EMBL" id="CAKASE010000081">
    <property type="protein sequence ID" value="CAG9583364.1"/>
    <property type="molecule type" value="Genomic_DNA"/>
</dbReference>
<feature type="compositionally biased region" description="Polar residues" evidence="1">
    <location>
        <begin position="35"/>
        <end position="48"/>
    </location>
</feature>
<reference evidence="2" key="1">
    <citation type="submission" date="2021-09" db="EMBL/GenBank/DDBJ databases">
        <authorList>
            <person name="Martin H S."/>
        </authorList>
    </citation>
    <scope>NUCLEOTIDE SEQUENCE</scope>
</reference>
<feature type="region of interest" description="Disordered" evidence="1">
    <location>
        <begin position="1"/>
        <end position="22"/>
    </location>
</feature>
<accession>A0A8J2R6B3</accession>
<sequence>MNSSNTSENIPKLDKKNSKTMTQQLFHKGMFMNRPRSNSFSGTTNQDKATIDLSDVTVGESEDQQYTEVHYGKRLRSSPDASIPSQKQAKLNYWVAAPTVSTSNSFIPLDDIVQAHNPETQAP</sequence>
<evidence type="ECO:0000313" key="3">
    <source>
        <dbReference type="Proteomes" id="UP000789524"/>
    </source>
</evidence>
<protein>
    <submittedName>
        <fullName evidence="2">(African queen) hypothetical protein</fullName>
    </submittedName>
</protein>
<gene>
    <name evidence="2" type="ORF">DCHRY22_LOCUS14760</name>
</gene>
<dbReference type="Proteomes" id="UP000789524">
    <property type="component" value="Unassembled WGS sequence"/>
</dbReference>